<accession>A0A327KZV3</accession>
<dbReference type="Proteomes" id="UP000249130">
    <property type="component" value="Unassembled WGS sequence"/>
</dbReference>
<dbReference type="AlphaFoldDB" id="A0A327KZV3"/>
<gene>
    <name evidence="2" type="ORF">CH341_12715</name>
</gene>
<feature type="region of interest" description="Disordered" evidence="1">
    <location>
        <begin position="79"/>
        <end position="105"/>
    </location>
</feature>
<evidence type="ECO:0000313" key="3">
    <source>
        <dbReference type="Proteomes" id="UP000249130"/>
    </source>
</evidence>
<feature type="region of interest" description="Disordered" evidence="1">
    <location>
        <begin position="1"/>
        <end position="65"/>
    </location>
</feature>
<organism evidence="2 3">
    <name type="scientific">Rhodoplanes roseus</name>
    <dbReference type="NCBI Taxonomy" id="29409"/>
    <lineage>
        <taxon>Bacteria</taxon>
        <taxon>Pseudomonadati</taxon>
        <taxon>Pseudomonadota</taxon>
        <taxon>Alphaproteobacteria</taxon>
        <taxon>Hyphomicrobiales</taxon>
        <taxon>Nitrobacteraceae</taxon>
        <taxon>Rhodoplanes</taxon>
    </lineage>
</organism>
<reference evidence="2 3" key="1">
    <citation type="submission" date="2017-07" db="EMBL/GenBank/DDBJ databases">
        <title>Draft Genome Sequences of Select Purple Nonsulfur Bacteria.</title>
        <authorList>
            <person name="Lasarre B."/>
            <person name="Mckinlay J.B."/>
        </authorList>
    </citation>
    <scope>NUCLEOTIDE SEQUENCE [LARGE SCALE GENOMIC DNA]</scope>
    <source>
        <strain evidence="2 3">DSM 5909</strain>
    </source>
</reference>
<feature type="compositionally biased region" description="Polar residues" evidence="1">
    <location>
        <begin position="186"/>
        <end position="202"/>
    </location>
</feature>
<protein>
    <recommendedName>
        <fullName evidence="4">Nutrient deprivation-induced protein</fullName>
    </recommendedName>
</protein>
<dbReference type="RefSeq" id="WP_111419408.1">
    <property type="nucleotide sequence ID" value="NZ_NPEX01000072.1"/>
</dbReference>
<feature type="region of interest" description="Disordered" evidence="1">
    <location>
        <begin position="185"/>
        <end position="239"/>
    </location>
</feature>
<proteinExistence type="predicted"/>
<sequence length="239" mass="23878">MPAGTSGAGTSAAGASGAGASGAGSTGGGASGSGPSRTGSPQDDLRRAGEQVAGAVKETASGVKDEVVSAATELRDQAAAMAEPLQQKARSVAEEQKKAGAEKVSGVARAISSAADDIADEMPQAAAWVRKGASQLEQVSSAVRDKSVEELARDAERFARNNTAAFFGLSLVAGFALARFLKSGAPNASSTQSHAGSPQGRTASPPLQPQPGSPGTTYPRSDARVGARTDPTAFPHNEF</sequence>
<feature type="compositionally biased region" description="Basic and acidic residues" evidence="1">
    <location>
        <begin position="91"/>
        <end position="101"/>
    </location>
</feature>
<evidence type="ECO:0000313" key="2">
    <source>
        <dbReference type="EMBL" id="RAI43761.1"/>
    </source>
</evidence>
<feature type="compositionally biased region" description="Gly residues" evidence="1">
    <location>
        <begin position="16"/>
        <end position="32"/>
    </location>
</feature>
<feature type="compositionally biased region" description="Low complexity" evidence="1">
    <location>
        <begin position="1"/>
        <end position="15"/>
    </location>
</feature>
<keyword evidence="3" id="KW-1185">Reference proteome</keyword>
<dbReference type="Gene3D" id="1.20.5.1230">
    <property type="entry name" value="Apolipoprotein A-I"/>
    <property type="match status" value="1"/>
</dbReference>
<name>A0A327KZV3_9BRAD</name>
<dbReference type="EMBL" id="NPEX01000072">
    <property type="protein sequence ID" value="RAI43761.1"/>
    <property type="molecule type" value="Genomic_DNA"/>
</dbReference>
<dbReference type="OrthoDB" id="7889162at2"/>
<evidence type="ECO:0008006" key="4">
    <source>
        <dbReference type="Google" id="ProtNLM"/>
    </source>
</evidence>
<evidence type="ECO:0000256" key="1">
    <source>
        <dbReference type="SAM" id="MobiDB-lite"/>
    </source>
</evidence>
<comment type="caution">
    <text evidence="2">The sequence shown here is derived from an EMBL/GenBank/DDBJ whole genome shotgun (WGS) entry which is preliminary data.</text>
</comment>